<accession>A0A5C3PQC3</accession>
<gene>
    <name evidence="1" type="ORF">K466DRAFT_326856</name>
</gene>
<protein>
    <submittedName>
        <fullName evidence="1">Uncharacterized protein</fullName>
    </submittedName>
</protein>
<keyword evidence="2" id="KW-1185">Reference proteome</keyword>
<organism evidence="1 2">
    <name type="scientific">Polyporus arcularius HHB13444</name>
    <dbReference type="NCBI Taxonomy" id="1314778"/>
    <lineage>
        <taxon>Eukaryota</taxon>
        <taxon>Fungi</taxon>
        <taxon>Dikarya</taxon>
        <taxon>Basidiomycota</taxon>
        <taxon>Agaricomycotina</taxon>
        <taxon>Agaricomycetes</taxon>
        <taxon>Polyporales</taxon>
        <taxon>Polyporaceae</taxon>
        <taxon>Polyporus</taxon>
    </lineage>
</organism>
<dbReference type="AlphaFoldDB" id="A0A5C3PQC3"/>
<sequence length="258" mass="27770">MGEMSARTKRRPQLSCRKCAFAARLPRRSSDPAFPSELASAQSLPPQSRRCCCLLPSIHPTDAAGRSSMPPSSWTHRGAIESCAHRRPRCTSIFTAEGAPRVPVARYSVCLTPLCHRTNPLQLSRGRCEALIPPRFDTVVRLPGICVCCRILGPHTHKSLMMPSLSIAHDLATPRCVSDVHRHPSANYTAVKPSILAPSYAASTVCVDGLHGPDLKISVLSQCSRGRSRSGLIGLSASPMLLSSVEAADNAFTPSSRV</sequence>
<evidence type="ECO:0000313" key="2">
    <source>
        <dbReference type="Proteomes" id="UP000308197"/>
    </source>
</evidence>
<reference evidence="1 2" key="1">
    <citation type="journal article" date="2019" name="Nat. Ecol. Evol.">
        <title>Megaphylogeny resolves global patterns of mushroom evolution.</title>
        <authorList>
            <person name="Varga T."/>
            <person name="Krizsan K."/>
            <person name="Foldi C."/>
            <person name="Dima B."/>
            <person name="Sanchez-Garcia M."/>
            <person name="Sanchez-Ramirez S."/>
            <person name="Szollosi G.J."/>
            <person name="Szarkandi J.G."/>
            <person name="Papp V."/>
            <person name="Albert L."/>
            <person name="Andreopoulos W."/>
            <person name="Angelini C."/>
            <person name="Antonin V."/>
            <person name="Barry K.W."/>
            <person name="Bougher N.L."/>
            <person name="Buchanan P."/>
            <person name="Buyck B."/>
            <person name="Bense V."/>
            <person name="Catcheside P."/>
            <person name="Chovatia M."/>
            <person name="Cooper J."/>
            <person name="Damon W."/>
            <person name="Desjardin D."/>
            <person name="Finy P."/>
            <person name="Geml J."/>
            <person name="Haridas S."/>
            <person name="Hughes K."/>
            <person name="Justo A."/>
            <person name="Karasinski D."/>
            <person name="Kautmanova I."/>
            <person name="Kiss B."/>
            <person name="Kocsube S."/>
            <person name="Kotiranta H."/>
            <person name="LaButti K.M."/>
            <person name="Lechner B.E."/>
            <person name="Liimatainen K."/>
            <person name="Lipzen A."/>
            <person name="Lukacs Z."/>
            <person name="Mihaltcheva S."/>
            <person name="Morgado L.N."/>
            <person name="Niskanen T."/>
            <person name="Noordeloos M.E."/>
            <person name="Ohm R.A."/>
            <person name="Ortiz-Santana B."/>
            <person name="Ovrebo C."/>
            <person name="Racz N."/>
            <person name="Riley R."/>
            <person name="Savchenko A."/>
            <person name="Shiryaev A."/>
            <person name="Soop K."/>
            <person name="Spirin V."/>
            <person name="Szebenyi C."/>
            <person name="Tomsovsky M."/>
            <person name="Tulloss R.E."/>
            <person name="Uehling J."/>
            <person name="Grigoriev I.V."/>
            <person name="Vagvolgyi C."/>
            <person name="Papp T."/>
            <person name="Martin F.M."/>
            <person name="Miettinen O."/>
            <person name="Hibbett D.S."/>
            <person name="Nagy L.G."/>
        </authorList>
    </citation>
    <scope>NUCLEOTIDE SEQUENCE [LARGE SCALE GENOMIC DNA]</scope>
    <source>
        <strain evidence="1 2">HHB13444</strain>
    </source>
</reference>
<dbReference type="InParanoid" id="A0A5C3PQC3"/>
<proteinExistence type="predicted"/>
<dbReference type="EMBL" id="ML211022">
    <property type="protein sequence ID" value="TFK91327.1"/>
    <property type="molecule type" value="Genomic_DNA"/>
</dbReference>
<dbReference type="Proteomes" id="UP000308197">
    <property type="component" value="Unassembled WGS sequence"/>
</dbReference>
<evidence type="ECO:0000313" key="1">
    <source>
        <dbReference type="EMBL" id="TFK91327.1"/>
    </source>
</evidence>
<name>A0A5C3PQC3_9APHY</name>